<dbReference type="AlphaFoldDB" id="S7V0B2"/>
<gene>
    <name evidence="1" type="ORF">TGGT1_408790</name>
</gene>
<dbReference type="EMBL" id="AAQM03000064">
    <property type="protein sequence ID" value="EPR63252.1"/>
    <property type="molecule type" value="Genomic_DNA"/>
</dbReference>
<reference evidence="1 2" key="2">
    <citation type="submission" date="2013-05" db="EMBL/GenBank/DDBJ databases">
        <authorList>
            <person name="Sibley D."/>
            <person name="Venepally P."/>
            <person name="Karamycheva S."/>
            <person name="Hadjithomas M."/>
            <person name="Khan A."/>
            <person name="Brunk B."/>
            <person name="Roos D."/>
            <person name="Caler E."/>
            <person name="Lorenzi H."/>
        </authorList>
    </citation>
    <scope>NUCLEOTIDE SEQUENCE [LARGE SCALE GENOMIC DNA]</scope>
    <source>
        <strain evidence="1 2">GT1</strain>
    </source>
</reference>
<dbReference type="VEuPathDB" id="ToxoDB:TGGT1_408790"/>
<comment type="caution">
    <text evidence="1">The sequence shown here is derived from an EMBL/GenBank/DDBJ whole genome shotgun (WGS) entry which is preliminary data.</text>
</comment>
<organism evidence="1 2">
    <name type="scientific">Toxoplasma gondii (strain ATCC 50853 / GT1)</name>
    <dbReference type="NCBI Taxonomy" id="507601"/>
    <lineage>
        <taxon>Eukaryota</taxon>
        <taxon>Sar</taxon>
        <taxon>Alveolata</taxon>
        <taxon>Apicomplexa</taxon>
        <taxon>Conoidasida</taxon>
        <taxon>Coccidia</taxon>
        <taxon>Eucoccidiorida</taxon>
        <taxon>Eimeriorina</taxon>
        <taxon>Sarcocystidae</taxon>
        <taxon>Toxoplasma</taxon>
    </lineage>
</organism>
<evidence type="ECO:0000313" key="1">
    <source>
        <dbReference type="EMBL" id="EPR63252.1"/>
    </source>
</evidence>
<reference evidence="1 2" key="1">
    <citation type="submission" date="2006-05" db="EMBL/GenBank/DDBJ databases">
        <authorList>
            <person name="Paulsen I."/>
        </authorList>
    </citation>
    <scope>NUCLEOTIDE SEQUENCE [LARGE SCALE GENOMIC DNA]</scope>
    <source>
        <strain evidence="1 2">GT1</strain>
    </source>
</reference>
<accession>S7V0B2</accession>
<evidence type="ECO:0000313" key="2">
    <source>
        <dbReference type="Proteomes" id="UP000005641"/>
    </source>
</evidence>
<proteinExistence type="predicted"/>
<dbReference type="Proteomes" id="UP000005641">
    <property type="component" value="Unassembled WGS sequence"/>
</dbReference>
<protein>
    <submittedName>
        <fullName evidence="1">Uncharacterized protein</fullName>
    </submittedName>
</protein>
<sequence length="175" mass="19015">MDPRDSNTGASLSRVLAAWKGRQGLETVCFRFASACGFSGYGVLCQSAGGVSFRDCFQRDPRSRGILVFSAFQVVVRRKEQSQKSKTITASRLFGSLFSPVFSLCRSSSLLRIPCPALCSEPLCLARSLRPPSLLLVAFSLFVSAEGTERIPLLGLATRQSLNDRCVAMHSCVPD</sequence>
<name>S7V0B2_TOXGG</name>